<dbReference type="RefSeq" id="WP_377943830.1">
    <property type="nucleotide sequence ID" value="NZ_JBHUCX010000035.1"/>
</dbReference>
<proteinExistence type="predicted"/>
<accession>A0ABW4JKD5</accession>
<dbReference type="Proteomes" id="UP001597079">
    <property type="component" value="Unassembled WGS sequence"/>
</dbReference>
<feature type="transmembrane region" description="Helical" evidence="1">
    <location>
        <begin position="6"/>
        <end position="24"/>
    </location>
</feature>
<evidence type="ECO:0000256" key="1">
    <source>
        <dbReference type="SAM" id="Phobius"/>
    </source>
</evidence>
<evidence type="ECO:0000313" key="2">
    <source>
        <dbReference type="EMBL" id="MFD1675950.1"/>
    </source>
</evidence>
<keyword evidence="1" id="KW-0812">Transmembrane</keyword>
<dbReference type="EMBL" id="JBHUCX010000035">
    <property type="protein sequence ID" value="MFD1675950.1"/>
    <property type="molecule type" value="Genomic_DNA"/>
</dbReference>
<gene>
    <name evidence="2" type="ORF">ACFSB2_14695</name>
</gene>
<comment type="caution">
    <text evidence="2">The sequence shown here is derived from an EMBL/GenBank/DDBJ whole genome shotgun (WGS) entry which is preliminary data.</text>
</comment>
<keyword evidence="1" id="KW-0472">Membrane</keyword>
<reference evidence="3" key="1">
    <citation type="journal article" date="2019" name="Int. J. Syst. Evol. Microbiol.">
        <title>The Global Catalogue of Microorganisms (GCM) 10K type strain sequencing project: providing services to taxonomists for standard genome sequencing and annotation.</title>
        <authorList>
            <consortium name="The Broad Institute Genomics Platform"/>
            <consortium name="The Broad Institute Genome Sequencing Center for Infectious Disease"/>
            <person name="Wu L."/>
            <person name="Ma J."/>
        </authorList>
    </citation>
    <scope>NUCLEOTIDE SEQUENCE [LARGE SCALE GENOMIC DNA]</scope>
    <source>
        <strain evidence="3">CGMCC 1.12286</strain>
    </source>
</reference>
<organism evidence="2 3">
    <name type="scientific">Alicyclobacillus fodiniaquatilis</name>
    <dbReference type="NCBI Taxonomy" id="1661150"/>
    <lineage>
        <taxon>Bacteria</taxon>
        <taxon>Bacillati</taxon>
        <taxon>Bacillota</taxon>
        <taxon>Bacilli</taxon>
        <taxon>Bacillales</taxon>
        <taxon>Alicyclobacillaceae</taxon>
        <taxon>Alicyclobacillus</taxon>
    </lineage>
</organism>
<sequence length="98" mass="11163">MDGTDIAELFFSFIAAIIGIIMMVRTKPSKAKMEEYQSLLQKLSMLSPKDPRYALIRAKALNIGREAYRLDRNKGNYRRTAALEARINNDIMAHSQSL</sequence>
<keyword evidence="1" id="KW-1133">Transmembrane helix</keyword>
<keyword evidence="3" id="KW-1185">Reference proteome</keyword>
<protein>
    <submittedName>
        <fullName evidence="2">Uncharacterized protein</fullName>
    </submittedName>
</protein>
<name>A0ABW4JKD5_9BACL</name>
<evidence type="ECO:0000313" key="3">
    <source>
        <dbReference type="Proteomes" id="UP001597079"/>
    </source>
</evidence>